<evidence type="ECO:0000313" key="4">
    <source>
        <dbReference type="EMBL" id="KAB4122100.1"/>
    </source>
</evidence>
<dbReference type="EMBL" id="WCUV01000021">
    <property type="protein sequence ID" value="KAB4086921.1"/>
    <property type="molecule type" value="Genomic_DNA"/>
</dbReference>
<dbReference type="EMBL" id="QSEE01000002">
    <property type="protein sequence ID" value="RGZ51002.1"/>
    <property type="molecule type" value="Genomic_DNA"/>
</dbReference>
<evidence type="ECO:0000313" key="12">
    <source>
        <dbReference type="EMBL" id="RGJ89482.1"/>
    </source>
</evidence>
<feature type="chain" id="PRO_5014530902" description="PepSY domain-containing protein" evidence="1">
    <location>
        <begin position="22"/>
        <end position="108"/>
    </location>
</feature>
<dbReference type="Proteomes" id="UP001213309">
    <property type="component" value="Unassembled WGS sequence"/>
</dbReference>
<feature type="signal peptide" evidence="1">
    <location>
        <begin position="1"/>
        <end position="21"/>
    </location>
</feature>
<dbReference type="Gene3D" id="3.10.450.360">
    <property type="match status" value="1"/>
</dbReference>
<gene>
    <name evidence="21" type="ORF">DW729_00565</name>
    <name evidence="20" type="ORF">DW758_01515</name>
    <name evidence="19" type="ORF">DW831_16900</name>
    <name evidence="18" type="ORF">DW988_04195</name>
    <name evidence="17" type="ORF">DWW14_03185</name>
    <name evidence="16" type="ORF">DWW83_19805</name>
    <name evidence="15" type="ORF">DWX87_14920</name>
    <name evidence="14" type="ORF">DWY92_18355</name>
    <name evidence="13" type="ORF">DXB37_11880</name>
    <name evidence="12" type="ORF">DXD40_18175</name>
    <name evidence="6" type="ORF">GAP47_19520</name>
    <name evidence="5" type="ORF">GAQ34_19970</name>
    <name evidence="2" type="ORF">GAQ56_20720</name>
    <name evidence="3" type="ORF">GAQ70_16240</name>
    <name evidence="4" type="ORF">GAQ75_18000</name>
    <name evidence="7" type="ORF">JQN06_16515</name>
    <name evidence="8" type="ORF">POY80_20775</name>
    <name evidence="11" type="ORF">POZ10_10600</name>
    <name evidence="9" type="ORF">POZ22_20485</name>
    <name evidence="10" type="ORF">POZ24_08655</name>
</gene>
<evidence type="ECO:0000313" key="13">
    <source>
        <dbReference type="EMBL" id="RGN93562.1"/>
    </source>
</evidence>
<dbReference type="Proteomes" id="UP000284640">
    <property type="component" value="Unassembled WGS sequence"/>
</dbReference>
<dbReference type="EMBL" id="WCUP01000011">
    <property type="protein sequence ID" value="KAB4108237.1"/>
    <property type="molecule type" value="Genomic_DNA"/>
</dbReference>
<dbReference type="Proteomes" id="UP000438773">
    <property type="component" value="Unassembled WGS sequence"/>
</dbReference>
<comment type="caution">
    <text evidence="3">The sequence shown here is derived from an EMBL/GenBank/DDBJ whole genome shotgun (WGS) entry which is preliminary data.</text>
</comment>
<dbReference type="EMBL" id="WCUA01000032">
    <property type="protein sequence ID" value="KAB4181807.1"/>
    <property type="molecule type" value="Genomic_DNA"/>
</dbReference>
<dbReference type="EMBL" id="JAQNSG010000006">
    <property type="protein sequence ID" value="MDC1880098.1"/>
    <property type="molecule type" value="Genomic_DNA"/>
</dbReference>
<dbReference type="Proteomes" id="UP000283601">
    <property type="component" value="Unassembled WGS sequence"/>
</dbReference>
<dbReference type="EMBL" id="WCTL01000027">
    <property type="protein sequence ID" value="KAB4230280.1"/>
    <property type="molecule type" value="Genomic_DNA"/>
</dbReference>
<evidence type="ECO:0000313" key="34">
    <source>
        <dbReference type="Proteomes" id="UP000441711"/>
    </source>
</evidence>
<organism evidence="3 34">
    <name type="scientific">Bacteroides uniformis</name>
    <dbReference type="NCBI Taxonomy" id="820"/>
    <lineage>
        <taxon>Bacteria</taxon>
        <taxon>Pseudomonadati</taxon>
        <taxon>Bacteroidota</taxon>
        <taxon>Bacteroidia</taxon>
        <taxon>Bacteroidales</taxon>
        <taxon>Bacteroidaceae</taxon>
        <taxon>Bacteroides</taxon>
    </lineage>
</organism>
<dbReference type="Proteomes" id="UP001222603">
    <property type="component" value="Unassembled WGS sequence"/>
</dbReference>
<dbReference type="Proteomes" id="UP000285283">
    <property type="component" value="Unassembled WGS sequence"/>
</dbReference>
<dbReference type="RefSeq" id="WP_008664637.1">
    <property type="nucleotide sequence ID" value="NZ_BAABXG010000001.1"/>
</dbReference>
<evidence type="ECO:0000313" key="26">
    <source>
        <dbReference type="Proteomes" id="UP000283684"/>
    </source>
</evidence>
<reference evidence="22 23" key="1">
    <citation type="submission" date="2018-08" db="EMBL/GenBank/DDBJ databases">
        <title>A genome reference for cultivated species of the human gut microbiota.</title>
        <authorList>
            <person name="Zou Y."/>
            <person name="Xue W."/>
            <person name="Luo G."/>
        </authorList>
    </citation>
    <scope>NUCLEOTIDE SEQUENCE [LARGE SCALE GENOMIC DNA]</scope>
    <source>
        <strain evidence="17 31">AF14-42</strain>
        <strain evidence="16 27">AF17-20</strain>
        <strain evidence="15 30">AF21-53</strain>
        <strain evidence="14 25">AF28-11</strain>
        <strain evidence="21 29">AM27-46</strain>
        <strain evidence="20 24">AM29-12AC</strain>
        <strain evidence="19 28">AM34-25</strain>
        <strain evidence="18 26">AM50-4</strain>
        <strain evidence="13 22">OM03-4</strain>
        <strain evidence="12 23">TM04-30</strain>
    </source>
</reference>
<dbReference type="EMBL" id="JAQNSB010000046">
    <property type="protein sequence ID" value="MDC1857134.1"/>
    <property type="molecule type" value="Genomic_DNA"/>
</dbReference>
<proteinExistence type="predicted"/>
<evidence type="ECO:0000313" key="8">
    <source>
        <dbReference type="EMBL" id="MDC1754850.1"/>
    </source>
</evidence>
<evidence type="ECO:0008006" key="38">
    <source>
        <dbReference type="Google" id="ProtNLM"/>
    </source>
</evidence>
<evidence type="ECO:0000313" key="20">
    <source>
        <dbReference type="EMBL" id="RHE25773.1"/>
    </source>
</evidence>
<evidence type="ECO:0000313" key="5">
    <source>
        <dbReference type="EMBL" id="KAB4181807.1"/>
    </source>
</evidence>
<dbReference type="EMBL" id="QSJZ01000001">
    <property type="protein sequence ID" value="RHE25773.1"/>
    <property type="molecule type" value="Genomic_DNA"/>
</dbReference>
<evidence type="ECO:0000313" key="29">
    <source>
        <dbReference type="Proteomes" id="UP000284640"/>
    </source>
</evidence>
<evidence type="ECO:0000313" key="17">
    <source>
        <dbReference type="EMBL" id="RGV45089.1"/>
    </source>
</evidence>
<dbReference type="EMBL" id="JAQNSI010000301">
    <property type="protein sequence ID" value="MDC1901066.1"/>
    <property type="molecule type" value="Genomic_DNA"/>
</dbReference>
<dbReference type="Proteomes" id="UP000442334">
    <property type="component" value="Unassembled WGS sequence"/>
</dbReference>
<evidence type="ECO:0000313" key="36">
    <source>
        <dbReference type="Proteomes" id="UP000462376"/>
    </source>
</evidence>
<dbReference type="EMBL" id="JAQNQY010000065">
    <property type="protein sequence ID" value="MDC1754850.1"/>
    <property type="molecule type" value="Genomic_DNA"/>
</dbReference>
<dbReference type="EMBL" id="QRZC01000003">
    <property type="protein sequence ID" value="RGV45089.1"/>
    <property type="molecule type" value="Genomic_DNA"/>
</dbReference>
<dbReference type="EMBL" id="QSKL01000001">
    <property type="protein sequence ID" value="RHE61944.1"/>
    <property type="molecule type" value="Genomic_DNA"/>
</dbReference>
<evidence type="ECO:0000313" key="16">
    <source>
        <dbReference type="EMBL" id="RGU35410.1"/>
    </source>
</evidence>
<dbReference type="Proteomes" id="UP000260844">
    <property type="component" value="Unassembled WGS sequence"/>
</dbReference>
<evidence type="ECO:0000313" key="35">
    <source>
        <dbReference type="Proteomes" id="UP000442334"/>
    </source>
</evidence>
<evidence type="ECO:0000313" key="23">
    <source>
        <dbReference type="Proteomes" id="UP000260844"/>
    </source>
</evidence>
<evidence type="ECO:0000313" key="31">
    <source>
        <dbReference type="Proteomes" id="UP000285343"/>
    </source>
</evidence>
<dbReference type="AlphaFoldDB" id="A0A139K8A8"/>
<keyword evidence="1" id="KW-0732">Signal</keyword>
<sequence length="108" mass="11842">MKKVLVALAMVMGLGSSVAFAYVVSGTQSVEQTQQNPQDEFTKVEVKDLPQAVMNVLAKDYEGAVIKEAFISEKETGKIYKVVLTITKENQSTEEVTVLLNEKGETVE</sequence>
<evidence type="ECO:0000313" key="25">
    <source>
        <dbReference type="Proteomes" id="UP000283680"/>
    </source>
</evidence>
<dbReference type="Proteomes" id="UP001196342">
    <property type="component" value="Unassembled WGS sequence"/>
</dbReference>
<dbReference type="EMBL" id="WCUQ01000011">
    <property type="protein sequence ID" value="KAB4122100.1"/>
    <property type="molecule type" value="Genomic_DNA"/>
</dbReference>
<dbReference type="Proteomes" id="UP000441711">
    <property type="component" value="Unassembled WGS sequence"/>
</dbReference>
<protein>
    <recommendedName>
        <fullName evidence="38">PepSY domain-containing protein</fullName>
    </recommendedName>
</protein>
<dbReference type="EMBL" id="QSPV01000023">
    <property type="protein sequence ID" value="RGJ89482.1"/>
    <property type="molecule type" value="Genomic_DNA"/>
</dbReference>
<evidence type="ECO:0000313" key="15">
    <source>
        <dbReference type="EMBL" id="RGS52856.1"/>
    </source>
</evidence>
<dbReference type="SUPFAM" id="SSF160574">
    <property type="entry name" value="BT0923-like"/>
    <property type="match status" value="1"/>
</dbReference>
<dbReference type="Proteomes" id="UP000285343">
    <property type="component" value="Unassembled WGS sequence"/>
</dbReference>
<dbReference type="Proteomes" id="UP001214113">
    <property type="component" value="Unassembled WGS sequence"/>
</dbReference>
<evidence type="ECO:0000313" key="7">
    <source>
        <dbReference type="EMBL" id="MBT8727734.1"/>
    </source>
</evidence>
<evidence type="ECO:0000313" key="14">
    <source>
        <dbReference type="EMBL" id="RGQ47844.1"/>
    </source>
</evidence>
<evidence type="ECO:0000313" key="28">
    <source>
        <dbReference type="Proteomes" id="UP000284514"/>
    </source>
</evidence>
<dbReference type="EMBL" id="QSIF01000035">
    <property type="protein sequence ID" value="RHC71797.1"/>
    <property type="molecule type" value="Genomic_DNA"/>
</dbReference>
<evidence type="ECO:0000313" key="37">
    <source>
        <dbReference type="Proteomes" id="UP001196342"/>
    </source>
</evidence>
<dbReference type="Proteomes" id="UP001218502">
    <property type="component" value="Unassembled WGS sequence"/>
</dbReference>
<dbReference type="Proteomes" id="UP000283680">
    <property type="component" value="Unassembled WGS sequence"/>
</dbReference>
<evidence type="ECO:0000256" key="1">
    <source>
        <dbReference type="SAM" id="SignalP"/>
    </source>
</evidence>
<evidence type="ECO:0000313" key="22">
    <source>
        <dbReference type="Proteomes" id="UP000260759"/>
    </source>
</evidence>
<evidence type="ECO:0000313" key="11">
    <source>
        <dbReference type="EMBL" id="MDC1901066.1"/>
    </source>
</evidence>
<evidence type="ECO:0000313" key="30">
    <source>
        <dbReference type="Proteomes" id="UP000285283"/>
    </source>
</evidence>
<dbReference type="EMBL" id="QRTH01000013">
    <property type="protein sequence ID" value="RGQ47844.1"/>
    <property type="molecule type" value="Genomic_DNA"/>
</dbReference>
<dbReference type="Proteomes" id="UP000432488">
    <property type="component" value="Unassembled WGS sequence"/>
</dbReference>
<reference evidence="8" key="4">
    <citation type="submission" date="2022-10" db="EMBL/GenBank/DDBJ databases">
        <title>Human gut microbiome strain richness.</title>
        <authorList>
            <person name="Chen-Liaw A."/>
        </authorList>
    </citation>
    <scope>NUCLEOTIDE SEQUENCE</scope>
    <source>
        <strain evidence="11">1001713st1_F9_1001713B170221_170320</strain>
        <strain evidence="10">1001713st2_A4_1001713B170214_170313</strain>
        <strain evidence="8">A1_m1001262Bd0_191120</strain>
        <strain evidence="9">BSD2780061687st1_G10_BSD2780061687b_171204</strain>
    </source>
</reference>
<evidence type="ECO:0000313" key="2">
    <source>
        <dbReference type="EMBL" id="KAB4086921.1"/>
    </source>
</evidence>
<name>A0A139K8A8_BACUN</name>
<accession>A0A139K8A8</accession>
<evidence type="ECO:0000313" key="32">
    <source>
        <dbReference type="Proteomes" id="UP000432488"/>
    </source>
</evidence>
<dbReference type="Proteomes" id="UP000260759">
    <property type="component" value="Unassembled WGS sequence"/>
</dbReference>
<evidence type="ECO:0000313" key="21">
    <source>
        <dbReference type="EMBL" id="RHE61944.1"/>
    </source>
</evidence>
<evidence type="ECO:0000313" key="27">
    <source>
        <dbReference type="Proteomes" id="UP000284022"/>
    </source>
</evidence>
<evidence type="ECO:0000313" key="3">
    <source>
        <dbReference type="EMBL" id="KAB4108237.1"/>
    </source>
</evidence>
<evidence type="ECO:0000313" key="19">
    <source>
        <dbReference type="EMBL" id="RHC71797.1"/>
    </source>
</evidence>
<evidence type="ECO:0000313" key="18">
    <source>
        <dbReference type="EMBL" id="RGZ51002.1"/>
    </source>
</evidence>
<dbReference type="Proteomes" id="UP000284022">
    <property type="component" value="Unassembled WGS sequence"/>
</dbReference>
<reference evidence="7 37" key="3">
    <citation type="submission" date="2020-12" db="EMBL/GenBank/DDBJ databases">
        <title>Microorganisms.</title>
        <authorList>
            <person name="Matos J."/>
            <person name="Faleiro L."/>
            <person name="Duarte I."/>
        </authorList>
    </citation>
    <scope>NUCLEOTIDE SEQUENCE [LARGE SCALE GENOMIC DNA]</scope>
    <source>
        <strain evidence="7 37">PtFD3Pch2</strain>
    </source>
</reference>
<dbReference type="Proteomes" id="UP000283684">
    <property type="component" value="Unassembled WGS sequence"/>
</dbReference>
<dbReference type="EMBL" id="QSVA01000009">
    <property type="protein sequence ID" value="RGN93562.1"/>
    <property type="molecule type" value="Genomic_DNA"/>
</dbReference>
<dbReference type="EMBL" id="JAFBJK010000005">
    <property type="protein sequence ID" value="MBT8727734.1"/>
    <property type="molecule type" value="Genomic_DNA"/>
</dbReference>
<evidence type="ECO:0000313" key="6">
    <source>
        <dbReference type="EMBL" id="KAB4230280.1"/>
    </source>
</evidence>
<keyword evidence="37" id="KW-1185">Reference proteome</keyword>
<dbReference type="Proteomes" id="UP000462376">
    <property type="component" value="Unassembled WGS sequence"/>
</dbReference>
<dbReference type="Proteomes" id="UP000284514">
    <property type="component" value="Unassembled WGS sequence"/>
</dbReference>
<evidence type="ECO:0000313" key="10">
    <source>
        <dbReference type="EMBL" id="MDC1880098.1"/>
    </source>
</evidence>
<evidence type="ECO:0000313" key="24">
    <source>
        <dbReference type="Proteomes" id="UP000283601"/>
    </source>
</evidence>
<dbReference type="EMBL" id="QRXV01000027">
    <property type="protein sequence ID" value="RGU35410.1"/>
    <property type="molecule type" value="Genomic_DNA"/>
</dbReference>
<evidence type="ECO:0000313" key="9">
    <source>
        <dbReference type="EMBL" id="MDC1857134.1"/>
    </source>
</evidence>
<reference evidence="32 33" key="2">
    <citation type="journal article" date="2019" name="Nat. Med.">
        <title>A library of human gut bacterial isolates paired with longitudinal multiomics data enables mechanistic microbiome research.</title>
        <authorList>
            <person name="Poyet M."/>
            <person name="Groussin M."/>
            <person name="Gibbons S.M."/>
            <person name="Avila-Pacheco J."/>
            <person name="Jiang X."/>
            <person name="Kearney S.M."/>
            <person name="Perrotta A.R."/>
            <person name="Berdy B."/>
            <person name="Zhao S."/>
            <person name="Lieberman T.D."/>
            <person name="Swanson P.K."/>
            <person name="Smith M."/>
            <person name="Roesemann S."/>
            <person name="Alexander J.E."/>
            <person name="Rich S.A."/>
            <person name="Livny J."/>
            <person name="Vlamakis H."/>
            <person name="Clish C."/>
            <person name="Bullock K."/>
            <person name="Deik A."/>
            <person name="Scott J."/>
            <person name="Pierce K.A."/>
            <person name="Xavier R.J."/>
            <person name="Alm E.J."/>
        </authorList>
    </citation>
    <scope>NUCLEOTIDE SEQUENCE [LARGE SCALE GENOMIC DNA]</scope>
    <source>
        <strain evidence="5 35">BIOML-A21</strain>
        <strain evidence="3 34">BIOML-A36</strain>
        <strain evidence="4 33">BIOML-A37</strain>
        <strain evidence="2 32">BIOML-A42</strain>
        <strain evidence="6 36">BIOML-A5</strain>
    </source>
</reference>
<dbReference type="EMBL" id="QRVP01000016">
    <property type="protein sequence ID" value="RGS52856.1"/>
    <property type="molecule type" value="Genomic_DNA"/>
</dbReference>
<evidence type="ECO:0000313" key="33">
    <source>
        <dbReference type="Proteomes" id="UP000438773"/>
    </source>
</evidence>